<dbReference type="EMBL" id="GELH01000161">
    <property type="protein sequence ID" value="JAS04111.1"/>
    <property type="molecule type" value="Transcribed_RNA"/>
</dbReference>
<organism evidence="1">
    <name type="scientific">Pinctada fucata</name>
    <name type="common">Akoya pearl oyster</name>
    <name type="synonym">Pinctada imbricata fucata</name>
    <dbReference type="NCBI Taxonomy" id="50426"/>
    <lineage>
        <taxon>Eukaryota</taxon>
        <taxon>Metazoa</taxon>
        <taxon>Spiralia</taxon>
        <taxon>Lophotrochozoa</taxon>
        <taxon>Mollusca</taxon>
        <taxon>Bivalvia</taxon>
        <taxon>Autobranchia</taxon>
        <taxon>Pteriomorphia</taxon>
        <taxon>Pterioida</taxon>
        <taxon>Pterioidea</taxon>
        <taxon>Pteriidae</taxon>
        <taxon>Pinctada</taxon>
    </lineage>
</organism>
<sequence>MILTSQNKTSNLILPTSAYIYFKNKEDKMEIQVETIFFVDRMHRISSWVTMEMSVIVKASESKLFYE</sequence>
<reference evidence="1" key="1">
    <citation type="submission" date="2016-03" db="EMBL/GenBank/DDBJ databases">
        <authorList>
            <person name="Ploux O."/>
        </authorList>
    </citation>
    <scope>NUCLEOTIDE SEQUENCE</scope>
    <source>
        <tissue evidence="1">Mantle</tissue>
    </source>
</reference>
<accession>A0A194ANF5</accession>
<proteinExistence type="predicted"/>
<dbReference type="EMBL" id="GELH01000162">
    <property type="protein sequence ID" value="JAS04110.1"/>
    <property type="molecule type" value="Transcribed_RNA"/>
</dbReference>
<name>A0A194ANF5_PINFU</name>
<dbReference type="AlphaFoldDB" id="A0A194ANF5"/>
<evidence type="ECO:0000313" key="1">
    <source>
        <dbReference type="EMBL" id="JAS04110.1"/>
    </source>
</evidence>
<protein>
    <submittedName>
        <fullName evidence="1">Uncharacterized protein</fullName>
    </submittedName>
</protein>